<dbReference type="RefSeq" id="WP_102952212.1">
    <property type="nucleotide sequence ID" value="NZ_CP024847.1"/>
</dbReference>
<keyword evidence="1" id="KW-0175">Coiled coil</keyword>
<sequence length="190" mass="22015">MKNQLFILIINRLLRANVGLADKMAKLTGKTIELILIGAKFRFEITGNFITETENTEPNVRINIPLSASTHLINPDQLKTMKQIQIEGELKIGQEFLQLLSQLHPEDLLYQHDNMILGIITRKLEKLVIMVIDYLKLLISNGLYSSSQYLQYESQDLVGHYEIEDFCNQVDELNSRYELLNKRIARLRNI</sequence>
<dbReference type="InterPro" id="IPR038989">
    <property type="entry name" value="UbiJ"/>
</dbReference>
<gene>
    <name evidence="3" type="ORF">CUN60_11680</name>
</gene>
<feature type="coiled-coil region" evidence="1">
    <location>
        <begin position="163"/>
        <end position="190"/>
    </location>
</feature>
<dbReference type="Proteomes" id="UP000236655">
    <property type="component" value="Chromosome"/>
</dbReference>
<keyword evidence="4" id="KW-1185">Reference proteome</keyword>
<feature type="domain" description="SCP2" evidence="2">
    <location>
        <begin position="10"/>
        <end position="100"/>
    </location>
</feature>
<dbReference type="InterPro" id="IPR003033">
    <property type="entry name" value="SCP2_sterol-bd_dom"/>
</dbReference>
<dbReference type="PANTHER" id="PTHR38693:SF1">
    <property type="entry name" value="UBIQUINONE BIOSYNTHESIS ACCESSORY FACTOR UBIJ"/>
    <property type="match status" value="1"/>
</dbReference>
<dbReference type="AlphaFoldDB" id="A0A2I7N9L5"/>
<evidence type="ECO:0000259" key="2">
    <source>
        <dbReference type="Pfam" id="PF02036"/>
    </source>
</evidence>
<dbReference type="KEGG" id="nba:CUN60_11680"/>
<proteinExistence type="predicted"/>
<dbReference type="Pfam" id="PF02036">
    <property type="entry name" value="SCP2"/>
    <property type="match status" value="1"/>
</dbReference>
<dbReference type="EMBL" id="CP024847">
    <property type="protein sequence ID" value="AUR52925.1"/>
    <property type="molecule type" value="Genomic_DNA"/>
</dbReference>
<reference evidence="4" key="1">
    <citation type="submission" date="2017-11" db="EMBL/GenBank/DDBJ databases">
        <authorList>
            <person name="Chan K.G."/>
            <person name="Lee L.S."/>
        </authorList>
    </citation>
    <scope>NUCLEOTIDE SEQUENCE [LARGE SCALE GENOMIC DNA]</scope>
    <source>
        <strain evidence="4">DSM 100970</strain>
    </source>
</reference>
<protein>
    <recommendedName>
        <fullName evidence="2">SCP2 domain-containing protein</fullName>
    </recommendedName>
</protein>
<dbReference type="GO" id="GO:0006744">
    <property type="term" value="P:ubiquinone biosynthetic process"/>
    <property type="evidence" value="ECO:0007669"/>
    <property type="project" value="InterPro"/>
</dbReference>
<accession>A0A2I7N9L5</accession>
<organism evidence="3 4">
    <name type="scientific">Aquella oligotrophica</name>
    <dbReference type="NCBI Taxonomy" id="2067065"/>
    <lineage>
        <taxon>Bacteria</taxon>
        <taxon>Pseudomonadati</taxon>
        <taxon>Pseudomonadota</taxon>
        <taxon>Betaproteobacteria</taxon>
        <taxon>Neisseriales</taxon>
        <taxon>Neisseriaceae</taxon>
        <taxon>Aquella</taxon>
    </lineage>
</organism>
<evidence type="ECO:0000313" key="4">
    <source>
        <dbReference type="Proteomes" id="UP000236655"/>
    </source>
</evidence>
<evidence type="ECO:0000313" key="3">
    <source>
        <dbReference type="EMBL" id="AUR52925.1"/>
    </source>
</evidence>
<dbReference type="PANTHER" id="PTHR38693">
    <property type="entry name" value="UBIQUINONE BIOSYNTHESIS PROTEIN UBIJ"/>
    <property type="match status" value="1"/>
</dbReference>
<name>A0A2I7N9L5_9NEIS</name>
<evidence type="ECO:0000256" key="1">
    <source>
        <dbReference type="SAM" id="Coils"/>
    </source>
</evidence>